<evidence type="ECO:0000256" key="1">
    <source>
        <dbReference type="ARBA" id="ARBA00010088"/>
    </source>
</evidence>
<dbReference type="Proteomes" id="UP001161391">
    <property type="component" value="Unassembled WGS sequence"/>
</dbReference>
<evidence type="ECO:0000256" key="2">
    <source>
        <dbReference type="ARBA" id="ARBA00022801"/>
    </source>
</evidence>
<dbReference type="InterPro" id="IPR050266">
    <property type="entry name" value="AB_hydrolase_sf"/>
</dbReference>
<evidence type="ECO:0000256" key="3">
    <source>
        <dbReference type="PIRNR" id="PIRNR005539"/>
    </source>
</evidence>
<evidence type="ECO:0000313" key="5">
    <source>
        <dbReference type="EMBL" id="GLQ23786.1"/>
    </source>
</evidence>
<dbReference type="InterPro" id="IPR002410">
    <property type="entry name" value="Peptidase_S33"/>
</dbReference>
<dbReference type="Pfam" id="PF00561">
    <property type="entry name" value="Abhydrolase_1"/>
    <property type="match status" value="1"/>
</dbReference>
<keyword evidence="2 3" id="KW-0378">Hydrolase</keyword>
<dbReference type="NCBIfam" id="TIGR01250">
    <property type="entry name" value="pro_imino_pep_2"/>
    <property type="match status" value="1"/>
</dbReference>
<dbReference type="PANTHER" id="PTHR43798">
    <property type="entry name" value="MONOACYLGLYCEROL LIPASE"/>
    <property type="match status" value="1"/>
</dbReference>
<sequence>MPVVGEGRMIPIKTDKGTFEVFTKKVGDSPTMKVLLLHGGPGGTHEVFENFSDHLPDAGIEFYYYDQLGSYFSDQPNMDDLLTIDRFVDEVEQVRQALGLNADNFYLYGQSWGGVLGMEYALAHQDKLKGLIVSNMVSSIPAYNDYAHNVLMADMDPAVLARLEELEAAEAYEHPDYMGLLMEHHYVDHILRRPADQWPEPVMRAFPHLNPEVYIPMQGPSELGASGLLVDWNITDRLHEIAVPTLVMAASHDTMEPAFKRMMSERMQQARYVEMPNGGHFAQWDDTENYFPALIDFIQDVDAGRSIAE</sequence>
<accession>A0ABQ5V8B4</accession>
<name>A0ABQ5V8B4_9PROT</name>
<dbReference type="InterPro" id="IPR000073">
    <property type="entry name" value="AB_hydrolase_1"/>
</dbReference>
<evidence type="ECO:0000313" key="6">
    <source>
        <dbReference type="Proteomes" id="UP001161391"/>
    </source>
</evidence>
<comment type="caution">
    <text evidence="5">The sequence shown here is derived from an EMBL/GenBank/DDBJ whole genome shotgun (WGS) entry which is preliminary data.</text>
</comment>
<comment type="similarity">
    <text evidence="1 3">Belongs to the peptidase S33 family.</text>
</comment>
<dbReference type="PIRSF" id="PIRSF005539">
    <property type="entry name" value="Pept_S33_TRI_F1"/>
    <property type="match status" value="1"/>
</dbReference>
<feature type="domain" description="AB hydrolase-1" evidence="4">
    <location>
        <begin position="34"/>
        <end position="286"/>
    </location>
</feature>
<dbReference type="SUPFAM" id="SSF53474">
    <property type="entry name" value="alpha/beta-Hydrolases"/>
    <property type="match status" value="1"/>
</dbReference>
<dbReference type="InterPro" id="IPR029058">
    <property type="entry name" value="AB_hydrolase_fold"/>
</dbReference>
<reference evidence="5" key="1">
    <citation type="journal article" date="2014" name="Int. J. Syst. Evol. Microbiol.">
        <title>Complete genome of a new Firmicutes species belonging to the dominant human colonic microbiota ('Ruminococcus bicirculans') reveals two chromosomes and a selective capacity to utilize plant glucans.</title>
        <authorList>
            <consortium name="NISC Comparative Sequencing Program"/>
            <person name="Wegmann U."/>
            <person name="Louis P."/>
            <person name="Goesmann A."/>
            <person name="Henrissat B."/>
            <person name="Duncan S.H."/>
            <person name="Flint H.J."/>
        </authorList>
    </citation>
    <scope>NUCLEOTIDE SEQUENCE</scope>
    <source>
        <strain evidence="5">NBRC 108219</strain>
    </source>
</reference>
<reference evidence="5" key="2">
    <citation type="submission" date="2023-01" db="EMBL/GenBank/DDBJ databases">
        <title>Draft genome sequence of Algimonas ampicilliniresistens strain NBRC 108219.</title>
        <authorList>
            <person name="Sun Q."/>
            <person name="Mori K."/>
        </authorList>
    </citation>
    <scope>NUCLEOTIDE SEQUENCE</scope>
    <source>
        <strain evidence="5">NBRC 108219</strain>
    </source>
</reference>
<dbReference type="InterPro" id="IPR005945">
    <property type="entry name" value="Pro_imino_pep"/>
</dbReference>
<dbReference type="Gene3D" id="3.40.50.1820">
    <property type="entry name" value="alpha/beta hydrolase"/>
    <property type="match status" value="1"/>
</dbReference>
<gene>
    <name evidence="5" type="ORF">GCM10007853_16600</name>
</gene>
<organism evidence="5 6">
    <name type="scientific">Algimonas ampicilliniresistens</name>
    <dbReference type="NCBI Taxonomy" id="1298735"/>
    <lineage>
        <taxon>Bacteria</taxon>
        <taxon>Pseudomonadati</taxon>
        <taxon>Pseudomonadota</taxon>
        <taxon>Alphaproteobacteria</taxon>
        <taxon>Maricaulales</taxon>
        <taxon>Robiginitomaculaceae</taxon>
        <taxon>Algimonas</taxon>
    </lineage>
</organism>
<evidence type="ECO:0000259" key="4">
    <source>
        <dbReference type="Pfam" id="PF00561"/>
    </source>
</evidence>
<proteinExistence type="inferred from homology"/>
<protein>
    <submittedName>
        <fullName evidence="5">Proline iminopeptidase</fullName>
    </submittedName>
</protein>
<dbReference type="PRINTS" id="PR00793">
    <property type="entry name" value="PROAMNOPTASE"/>
</dbReference>
<keyword evidence="6" id="KW-1185">Reference proteome</keyword>
<dbReference type="EMBL" id="BSNK01000002">
    <property type="protein sequence ID" value="GLQ23786.1"/>
    <property type="molecule type" value="Genomic_DNA"/>
</dbReference>